<dbReference type="EMBL" id="CARXXK010000002">
    <property type="protein sequence ID" value="CAI6357457.1"/>
    <property type="molecule type" value="Genomic_DNA"/>
</dbReference>
<evidence type="ECO:0000259" key="2">
    <source>
        <dbReference type="Pfam" id="PF14775"/>
    </source>
</evidence>
<evidence type="ECO:0000256" key="1">
    <source>
        <dbReference type="SAM" id="Coils"/>
    </source>
</evidence>
<sequence>MENEEYEAVTFHNVPVKNLIDSRKYCNRRKIFENRDNFIFDVQGEAPRNNIEAEREKDETDDSDGNLVVLEKEERKVLRKCNIWRRQNINAIKNAVAKREFQQKMIIQPPVVEKIENSEFELGNLIEELNNFIECKCLIFHSNEYERELIDKNVNQDRLSEVKNTLIEINKKCMDIDDKFKITSNKEDILVIHEDIVSLKKESLELLKQKDKIIDKLLEGIEELLTKSFNETTSNTNDLDKLNEIANNKLHILKEEHKKYYLAITKLIEDTKNEKNNNDSAKWRLLMNKIINKISSASLKQFVLIKNNNLELLKEFKTNEENAKIFRLETAENDVVLDLNLEFVKIRCATNIKKLEYNCYVLKTKIDDNHFRIVNQKKRISFLQEKVNTLREKCNKIESDVTTQKSTVEKQIIDINKKIDQQEKRADCIAKKDNDEYLQLWDIQLTEIKNNIDSVRQTDNFIREYFGFSDKTNFCDKLTIDDDDTTGPLLKHINNLISYEPVHNSLNTNYYEHIRDKALNNLLLDFIVRNSSFVFDHNLNGILNTNSMRNLSYAYNALSCLKLNKKESWDLIKSKFKPFVNCIVCNSQINWESGEIIGTSSSEQKICNNNTISADNCINEEKSSKYLYFEKLCKNITQHNKNIDKLKKSDQCMNDTASSNNITFENIDDEQNNKYSTILVKENTSLNNTRCGNLNHKLSIDNKHFMHIMKEIIKESQSTRVSKPMSLSQRLKKEYNFVQWIISENDLQEYWSQLIKYIPSGVDSWKMYDEELRHYYRILVVRKKKMLKAKILQAENMKLKKVLHELELRR</sequence>
<keyword evidence="4" id="KW-1185">Reference proteome</keyword>
<dbReference type="Proteomes" id="UP001160148">
    <property type="component" value="Unassembled WGS sequence"/>
</dbReference>
<gene>
    <name evidence="3" type="ORF">MEUPH1_LOCUS13081</name>
</gene>
<feature type="coiled-coil region" evidence="1">
    <location>
        <begin position="373"/>
        <end position="425"/>
    </location>
</feature>
<proteinExistence type="predicted"/>
<evidence type="ECO:0000313" key="3">
    <source>
        <dbReference type="EMBL" id="CAI6357457.1"/>
    </source>
</evidence>
<protein>
    <recommendedName>
        <fullName evidence="2">Dynein regulatory complex protein 1 C-terminal domain-containing protein</fullName>
    </recommendedName>
</protein>
<comment type="caution">
    <text evidence="3">The sequence shown here is derived from an EMBL/GenBank/DDBJ whole genome shotgun (WGS) entry which is preliminary data.</text>
</comment>
<dbReference type="InterPro" id="IPR029440">
    <property type="entry name" value="DRC1_C"/>
</dbReference>
<dbReference type="AlphaFoldDB" id="A0AAV0WNP9"/>
<keyword evidence="1" id="KW-0175">Coiled coil</keyword>
<reference evidence="3 4" key="1">
    <citation type="submission" date="2023-01" db="EMBL/GenBank/DDBJ databases">
        <authorList>
            <person name="Whitehead M."/>
        </authorList>
    </citation>
    <scope>NUCLEOTIDE SEQUENCE [LARGE SCALE GENOMIC DNA]</scope>
</reference>
<dbReference type="Pfam" id="PF14775">
    <property type="entry name" value="NYD-SP28_assoc"/>
    <property type="match status" value="1"/>
</dbReference>
<accession>A0AAV0WNP9</accession>
<name>A0AAV0WNP9_9HEMI</name>
<feature type="domain" description="Dynein regulatory complex protein 1 C-terminal" evidence="2">
    <location>
        <begin position="749"/>
        <end position="805"/>
    </location>
</feature>
<organism evidence="3 4">
    <name type="scientific">Macrosiphum euphorbiae</name>
    <name type="common">potato aphid</name>
    <dbReference type="NCBI Taxonomy" id="13131"/>
    <lineage>
        <taxon>Eukaryota</taxon>
        <taxon>Metazoa</taxon>
        <taxon>Ecdysozoa</taxon>
        <taxon>Arthropoda</taxon>
        <taxon>Hexapoda</taxon>
        <taxon>Insecta</taxon>
        <taxon>Pterygota</taxon>
        <taxon>Neoptera</taxon>
        <taxon>Paraneoptera</taxon>
        <taxon>Hemiptera</taxon>
        <taxon>Sternorrhyncha</taxon>
        <taxon>Aphidomorpha</taxon>
        <taxon>Aphidoidea</taxon>
        <taxon>Aphididae</taxon>
        <taxon>Macrosiphini</taxon>
        <taxon>Macrosiphum</taxon>
    </lineage>
</organism>
<evidence type="ECO:0000313" key="4">
    <source>
        <dbReference type="Proteomes" id="UP001160148"/>
    </source>
</evidence>